<dbReference type="EMBL" id="UINC01209196">
    <property type="protein sequence ID" value="SVE32114.1"/>
    <property type="molecule type" value="Genomic_DNA"/>
</dbReference>
<feature type="non-terminal residue" evidence="2">
    <location>
        <position position="1"/>
    </location>
</feature>
<dbReference type="Gene3D" id="1.10.10.10">
    <property type="entry name" value="Winged helix-like DNA-binding domain superfamily/Winged helix DNA-binding domain"/>
    <property type="match status" value="2"/>
</dbReference>
<dbReference type="GO" id="GO:0006352">
    <property type="term" value="P:DNA-templated transcription initiation"/>
    <property type="evidence" value="ECO:0007669"/>
    <property type="project" value="InterPro"/>
</dbReference>
<sequence>RSEGHRPTPGDIAAKTNQSVERIEQVMQIVKEPLSLDMPVGDEGSAVLADFVENQRSDNPSEDVVRHNLSEKVIQALETLTPREEKVLRLRFGIGEERDYTLEEVGVGFEVTRERIRQIEAKALTKLRQPGRSKRLKSFVE</sequence>
<accession>A0A383CIZ4</accession>
<protein>
    <recommendedName>
        <fullName evidence="1">RNA polymerase sigma-70 domain-containing protein</fullName>
    </recommendedName>
</protein>
<dbReference type="Pfam" id="PF04539">
    <property type="entry name" value="Sigma70_r3"/>
    <property type="match status" value="1"/>
</dbReference>
<dbReference type="CDD" id="cd06171">
    <property type="entry name" value="Sigma70_r4"/>
    <property type="match status" value="1"/>
</dbReference>
<dbReference type="InterPro" id="IPR000943">
    <property type="entry name" value="RNA_pol_sigma70"/>
</dbReference>
<organism evidence="2">
    <name type="scientific">marine metagenome</name>
    <dbReference type="NCBI Taxonomy" id="408172"/>
    <lineage>
        <taxon>unclassified sequences</taxon>
        <taxon>metagenomes</taxon>
        <taxon>ecological metagenomes</taxon>
    </lineage>
</organism>
<dbReference type="InterPro" id="IPR007630">
    <property type="entry name" value="RNA_pol_sigma70_r4"/>
</dbReference>
<dbReference type="PANTHER" id="PTHR30603:SF60">
    <property type="entry name" value="RNA POLYMERASE SIGMA FACTOR RPOD"/>
    <property type="match status" value="1"/>
</dbReference>
<evidence type="ECO:0000313" key="2">
    <source>
        <dbReference type="EMBL" id="SVE32114.1"/>
    </source>
</evidence>
<dbReference type="PANTHER" id="PTHR30603">
    <property type="entry name" value="RNA POLYMERASE SIGMA FACTOR RPO"/>
    <property type="match status" value="1"/>
</dbReference>
<dbReference type="GO" id="GO:0003700">
    <property type="term" value="F:DNA-binding transcription factor activity"/>
    <property type="evidence" value="ECO:0007669"/>
    <property type="project" value="InterPro"/>
</dbReference>
<name>A0A383CIZ4_9ZZZZ</name>
<dbReference type="AlphaFoldDB" id="A0A383CIZ4"/>
<feature type="domain" description="RNA polymerase sigma-70" evidence="1">
    <location>
        <begin position="101"/>
        <end position="127"/>
    </location>
</feature>
<dbReference type="InterPro" id="IPR050239">
    <property type="entry name" value="Sigma-70_RNA_pol_init_factors"/>
</dbReference>
<dbReference type="PROSITE" id="PS00716">
    <property type="entry name" value="SIGMA70_2"/>
    <property type="match status" value="1"/>
</dbReference>
<dbReference type="PRINTS" id="PR00046">
    <property type="entry name" value="SIGMA70FCT"/>
</dbReference>
<dbReference type="InterPro" id="IPR013324">
    <property type="entry name" value="RNA_pol_sigma_r3/r4-like"/>
</dbReference>
<dbReference type="SUPFAM" id="SSF88659">
    <property type="entry name" value="Sigma3 and sigma4 domains of RNA polymerase sigma factors"/>
    <property type="match status" value="2"/>
</dbReference>
<gene>
    <name evidence="2" type="ORF">METZ01_LOCUS484968</name>
</gene>
<proteinExistence type="predicted"/>
<dbReference type="InterPro" id="IPR007624">
    <property type="entry name" value="RNA_pol_sigma70_r3"/>
</dbReference>
<dbReference type="InterPro" id="IPR014284">
    <property type="entry name" value="RNA_pol_sigma-70_dom"/>
</dbReference>
<dbReference type="NCBIfam" id="TIGR02937">
    <property type="entry name" value="sigma70-ECF"/>
    <property type="match status" value="1"/>
</dbReference>
<dbReference type="InterPro" id="IPR036388">
    <property type="entry name" value="WH-like_DNA-bd_sf"/>
</dbReference>
<dbReference type="Pfam" id="PF04545">
    <property type="entry name" value="Sigma70_r4"/>
    <property type="match status" value="1"/>
</dbReference>
<evidence type="ECO:0000259" key="1">
    <source>
        <dbReference type="PROSITE" id="PS00716"/>
    </source>
</evidence>
<reference evidence="2" key="1">
    <citation type="submission" date="2018-05" db="EMBL/GenBank/DDBJ databases">
        <authorList>
            <person name="Lanie J.A."/>
            <person name="Ng W.-L."/>
            <person name="Kazmierczak K.M."/>
            <person name="Andrzejewski T.M."/>
            <person name="Davidsen T.M."/>
            <person name="Wayne K.J."/>
            <person name="Tettelin H."/>
            <person name="Glass J.I."/>
            <person name="Rusch D."/>
            <person name="Podicherti R."/>
            <person name="Tsui H.-C.T."/>
            <person name="Winkler M.E."/>
        </authorList>
    </citation>
    <scope>NUCLEOTIDE SEQUENCE</scope>
</reference>